<evidence type="ECO:0000313" key="2">
    <source>
        <dbReference type="Proteomes" id="UP001273350"/>
    </source>
</evidence>
<gene>
    <name evidence="1" type="ORF">SGQ83_07190</name>
</gene>
<reference evidence="1 2" key="1">
    <citation type="submission" date="2023-11" db="EMBL/GenBank/DDBJ databases">
        <title>Unpublished Manusciprt.</title>
        <authorList>
            <person name="Saticioglu I.B."/>
            <person name="Ay H."/>
            <person name="Ajmi N."/>
            <person name="Altun S."/>
            <person name="Duman M."/>
        </authorList>
    </citation>
    <scope>NUCLEOTIDE SEQUENCE [LARGE SCALE GENOMIC DNA]</scope>
    <source>
        <strain evidence="1 2">Fl-318</strain>
    </source>
</reference>
<evidence type="ECO:0008006" key="3">
    <source>
        <dbReference type="Google" id="ProtNLM"/>
    </source>
</evidence>
<dbReference type="EMBL" id="JAWXVI010000004">
    <property type="protein sequence ID" value="MDX6189124.1"/>
    <property type="molecule type" value="Genomic_DNA"/>
</dbReference>
<protein>
    <recommendedName>
        <fullName evidence="3">Lipocalin-like domain-containing protein</fullName>
    </recommendedName>
</protein>
<dbReference type="Proteomes" id="UP001273350">
    <property type="component" value="Unassembled WGS sequence"/>
</dbReference>
<sequence length="179" mass="20759">MKKEVLILLIFSFNCYSQSELKKLEKGVCKIDHKCYTKYEYDDFENVWTYSVGFYETMLAKDGLTYVITKYNEEKIDKKLITMTFFANATGCKSKNSYVHIQFKSGEKLKIGTYDSGTQCNVSYLTINITDFMDILEKEPIEKIRISIDGNDDFVVTEKGENKLFNNLKCIDAVNLKKT</sequence>
<organism evidence="1 2">
    <name type="scientific">Flavobacterium cupriresistens</name>
    <dbReference type="NCBI Taxonomy" id="2893885"/>
    <lineage>
        <taxon>Bacteria</taxon>
        <taxon>Pseudomonadati</taxon>
        <taxon>Bacteroidota</taxon>
        <taxon>Flavobacteriia</taxon>
        <taxon>Flavobacteriales</taxon>
        <taxon>Flavobacteriaceae</taxon>
        <taxon>Flavobacterium</taxon>
    </lineage>
</organism>
<keyword evidence="2" id="KW-1185">Reference proteome</keyword>
<dbReference type="RefSeq" id="WP_230001888.1">
    <property type="nucleotide sequence ID" value="NZ_CP087134.1"/>
</dbReference>
<name>A0ABU4R990_9FLAO</name>
<accession>A0ABU4R990</accession>
<evidence type="ECO:0000313" key="1">
    <source>
        <dbReference type="EMBL" id="MDX6189124.1"/>
    </source>
</evidence>
<comment type="caution">
    <text evidence="1">The sequence shown here is derived from an EMBL/GenBank/DDBJ whole genome shotgun (WGS) entry which is preliminary data.</text>
</comment>
<proteinExistence type="predicted"/>